<feature type="domain" description="DUF1549" evidence="3">
    <location>
        <begin position="195"/>
        <end position="379"/>
    </location>
</feature>
<evidence type="ECO:0000259" key="3">
    <source>
        <dbReference type="Pfam" id="PF07583"/>
    </source>
</evidence>
<evidence type="ECO:0000313" key="5">
    <source>
        <dbReference type="EMBL" id="TWT59032.1"/>
    </source>
</evidence>
<evidence type="ECO:0000259" key="4">
    <source>
        <dbReference type="Pfam" id="PF07587"/>
    </source>
</evidence>
<dbReference type="OrthoDB" id="289126at2"/>
<reference evidence="5 6" key="1">
    <citation type="submission" date="2019-02" db="EMBL/GenBank/DDBJ databases">
        <title>Deep-cultivation of Planctomycetes and their phenomic and genomic characterization uncovers novel biology.</title>
        <authorList>
            <person name="Wiegand S."/>
            <person name="Jogler M."/>
            <person name="Boedeker C."/>
            <person name="Pinto D."/>
            <person name="Vollmers J."/>
            <person name="Rivas-Marin E."/>
            <person name="Kohn T."/>
            <person name="Peeters S.H."/>
            <person name="Heuer A."/>
            <person name="Rast P."/>
            <person name="Oberbeckmann S."/>
            <person name="Bunk B."/>
            <person name="Jeske O."/>
            <person name="Meyerdierks A."/>
            <person name="Storesund J.E."/>
            <person name="Kallscheuer N."/>
            <person name="Luecker S."/>
            <person name="Lage O.M."/>
            <person name="Pohl T."/>
            <person name="Merkel B.J."/>
            <person name="Hornburger P."/>
            <person name="Mueller R.-W."/>
            <person name="Bruemmer F."/>
            <person name="Labrenz M."/>
            <person name="Spormann A.M."/>
            <person name="Op Den Camp H."/>
            <person name="Overmann J."/>
            <person name="Amann R."/>
            <person name="Jetten M.S.M."/>
            <person name="Mascher T."/>
            <person name="Medema M.H."/>
            <person name="Devos D.P."/>
            <person name="Kaster A.-K."/>
            <person name="Ovreas L."/>
            <person name="Rohde M."/>
            <person name="Galperin M.Y."/>
            <person name="Jogler C."/>
        </authorList>
    </citation>
    <scope>NUCLEOTIDE SEQUENCE [LARGE SCALE GENOMIC DNA]</scope>
    <source>
        <strain evidence="5 6">KOR42</strain>
    </source>
</reference>
<sequence>MRTHTRHELLKLTEAVIEDYATQEDYARLEAIVLSDPECLEFYLKHLELHGNLYWDAAGRGHSLSIPESDGMETESSPKAVFPQKDRRRAWAPRRISTIAASVLTLLAVTGIWLRISDNRLADPPVLVETDDPRLEETTSNGNDSSEDSIVEVHLPERSPSQPQDETLVNNSHQPQDQPQAEVNFTDDQAVVEFINHQLASTWNDLGIDPAPQASDEDWVRRIFVDLAGRIPTPAEVKSFLSNSSPDKRTDLVDSLLASREFSYNFASVWTNLLVGRSREREIDREELFAYLERQFGENRAWTQTVHELLTATGSAEESGPANYLLAHLNNEAVPATAITARIFLCEQLQCTQCHRHPIVSEWGQNRFWEINAFFQQTEVRNTLITDQKSGEKIRKRVLTDEISPEVEPAYYESLQGVMQVAYPRFAGEDVTPEESVSLRARFANLFASEQNPQLAVAFVNRTWQQLFGFAFTQEVDDMGPHSDVSHPELLSGLRQAFEETGYDVRRLMRWICLSDAYQLSSTASEDSNLDEPEAGGIPYFSRMYTKPFSAEQLFNSLMIAAGVPSEELTSRGDAFEKRENWLQQFFIAMDNEENSESTTFDGSITHTLMMINGDLVQQATDLNQSRVLRDIVVDPKKSETDRINELCLAALSRYPTEPELEAIRKTLRNQIRLRTSQNIPAKVAVGESLRDLYWAFLNSSEFSVNR</sequence>
<gene>
    <name evidence="5" type="ORF">KOR42_24210</name>
</gene>
<keyword evidence="2" id="KW-0472">Membrane</keyword>
<comment type="caution">
    <text evidence="5">The sequence shown here is derived from an EMBL/GenBank/DDBJ whole genome shotgun (WGS) entry which is preliminary data.</text>
</comment>
<dbReference type="InterPro" id="IPR011444">
    <property type="entry name" value="DUF1549"/>
</dbReference>
<feature type="compositionally biased region" description="Polar residues" evidence="1">
    <location>
        <begin position="159"/>
        <end position="179"/>
    </location>
</feature>
<keyword evidence="2" id="KW-1133">Transmembrane helix</keyword>
<name>A0A5C5XAX0_9PLAN</name>
<evidence type="ECO:0008006" key="7">
    <source>
        <dbReference type="Google" id="ProtNLM"/>
    </source>
</evidence>
<dbReference type="Proteomes" id="UP000317243">
    <property type="component" value="Unassembled WGS sequence"/>
</dbReference>
<keyword evidence="6" id="KW-1185">Reference proteome</keyword>
<feature type="region of interest" description="Disordered" evidence="1">
    <location>
        <begin position="125"/>
        <end position="179"/>
    </location>
</feature>
<evidence type="ECO:0000256" key="2">
    <source>
        <dbReference type="SAM" id="Phobius"/>
    </source>
</evidence>
<dbReference type="PANTHER" id="PTHR35889:SF3">
    <property type="entry name" value="F-BOX DOMAIN-CONTAINING PROTEIN"/>
    <property type="match status" value="1"/>
</dbReference>
<dbReference type="Pfam" id="PF07587">
    <property type="entry name" value="PSD1"/>
    <property type="match status" value="1"/>
</dbReference>
<dbReference type="RefSeq" id="WP_146509816.1">
    <property type="nucleotide sequence ID" value="NZ_SIHI01000001.1"/>
</dbReference>
<protein>
    <recommendedName>
        <fullName evidence="7">DUF1549 domain-containing protein</fullName>
    </recommendedName>
</protein>
<evidence type="ECO:0000256" key="1">
    <source>
        <dbReference type="SAM" id="MobiDB-lite"/>
    </source>
</evidence>
<feature type="domain" description="DUF1553" evidence="4">
    <location>
        <begin position="440"/>
        <end position="667"/>
    </location>
</feature>
<evidence type="ECO:0000313" key="6">
    <source>
        <dbReference type="Proteomes" id="UP000317243"/>
    </source>
</evidence>
<proteinExistence type="predicted"/>
<accession>A0A5C5XAX0</accession>
<keyword evidence="2" id="KW-0812">Transmembrane</keyword>
<dbReference type="PANTHER" id="PTHR35889">
    <property type="entry name" value="CYCLOINULO-OLIGOSACCHARIDE FRUCTANOTRANSFERASE-RELATED"/>
    <property type="match status" value="1"/>
</dbReference>
<feature type="transmembrane region" description="Helical" evidence="2">
    <location>
        <begin position="96"/>
        <end position="116"/>
    </location>
</feature>
<dbReference type="InterPro" id="IPR022655">
    <property type="entry name" value="DUF1553"/>
</dbReference>
<dbReference type="EMBL" id="SIHI01000001">
    <property type="protein sequence ID" value="TWT59032.1"/>
    <property type="molecule type" value="Genomic_DNA"/>
</dbReference>
<dbReference type="AlphaFoldDB" id="A0A5C5XAX0"/>
<dbReference type="Pfam" id="PF07583">
    <property type="entry name" value="PSCyt2"/>
    <property type="match status" value="1"/>
</dbReference>
<organism evidence="5 6">
    <name type="scientific">Thalassoglobus neptunius</name>
    <dbReference type="NCBI Taxonomy" id="1938619"/>
    <lineage>
        <taxon>Bacteria</taxon>
        <taxon>Pseudomonadati</taxon>
        <taxon>Planctomycetota</taxon>
        <taxon>Planctomycetia</taxon>
        <taxon>Planctomycetales</taxon>
        <taxon>Planctomycetaceae</taxon>
        <taxon>Thalassoglobus</taxon>
    </lineage>
</organism>